<evidence type="ECO:0000259" key="1">
    <source>
        <dbReference type="Pfam" id="PF12770"/>
    </source>
</evidence>
<dbReference type="RefSeq" id="XP_035350991.1">
    <property type="nucleotide sequence ID" value="XM_035495098.1"/>
</dbReference>
<dbReference type="PANTHER" id="PTHR19959:SF119">
    <property type="entry name" value="FUNGAL LIPASE-LIKE DOMAIN-CONTAINING PROTEIN"/>
    <property type="match status" value="1"/>
</dbReference>
<reference evidence="3" key="1">
    <citation type="submission" date="2020-06" db="EMBL/GenBank/DDBJ databases">
        <title>A chromosome-scale genome assembly of Talaromyces rugulosus W13939.</title>
        <authorList>
            <person name="Wang B."/>
            <person name="Guo L."/>
            <person name="Ye K."/>
            <person name="Wang L."/>
        </authorList>
    </citation>
    <scope>NUCLEOTIDE SEQUENCE [LARGE SCALE GENOMIC DNA]</scope>
    <source>
        <strain evidence="3">W13939</strain>
    </source>
</reference>
<keyword evidence="3" id="KW-1185">Reference proteome</keyword>
<dbReference type="InterPro" id="IPR024983">
    <property type="entry name" value="CHAT_dom"/>
</dbReference>
<dbReference type="KEGG" id="trg:TRUGW13939_11994"/>
<protein>
    <recommendedName>
        <fullName evidence="1">CHAT domain-containing protein</fullName>
    </recommendedName>
</protein>
<dbReference type="Pfam" id="PF12770">
    <property type="entry name" value="CHAT"/>
    <property type="match status" value="1"/>
</dbReference>
<evidence type="ECO:0000313" key="3">
    <source>
        <dbReference type="Proteomes" id="UP000509510"/>
    </source>
</evidence>
<dbReference type="InterPro" id="IPR011990">
    <property type="entry name" value="TPR-like_helical_dom_sf"/>
</dbReference>
<gene>
    <name evidence="2" type="ORF">TRUGW13939_11994</name>
</gene>
<dbReference type="AlphaFoldDB" id="A0A7H8RFJ2"/>
<sequence length="1069" mass="117310">MVASSRTLQDEDLDEAVNIAREAADITPPNHPDLASRLNDLGSALAKRYSRNSKIEDLEQAISSIERAVDLTPPDHPDLASRLDYLGMRLADRCDHATGKTVDLEQSISYIQRAVDITPPDHPNLASYLSDLGGVLAHRYDDVTGETKDLEQAISYAQRAVDITPPDHPDLAGRLNNLAATLIYQANRTGQAEDLDEAISNIQGAVDVTPPDHPELARYLSNLACMLLDRYDRSGRSEDLEEAITNGRRAVDMTPPDHPWLATRLNNLAVNLSQHYHLTGKTGDLEEAISNSQRAVDITPPDHSWLAGYLSELGCHLSKRYDRTGKSEDLEEAITNTRRAVDMTPPDHPWLATRLNNLGNRLSERHDRTGKSEDLEEAISNAQRAVDISSPDRPNLATFLTNLGSRFSEKYHSTGKPKDQDEAISYSQRAVDITPPDSPHLALMLSNMGVMLSERYERTGKTEDLEAAIMTAQKGIDMTPPDHPALAKSLNQFGDWLLSRYNRTGDPKDRNTALDHYLNACASAPAIPLHRVQGARKAIQQLVDQGDLQRASSVAKMALELLPVVCSRYLSRKDQQHAVSQTAGLAADACSLSIRAENDPNTALEHLEHGRGLIIGYLIDGRGDTSELRKVASEKADEFENLRYKAFRPIAADESPEVRRQMLREREAAAKDLEACLADIRSVQELPNHARFLLPPSADDLKSYATDGPIIVVNVTTISSDALIVTTSGVDHVLLPKLDKSEMEIYRQWGLTRGANRDGNTSRKSASKDRFRGFLSRLWSSCVCLVLEKLGMSERPTSSELPRIWWMGTGLAGSLPFHAAGDHSVGSVANTLSCAISSYTPMIKALRHAREKATMDIDKHSILLVTMAQTPGHTDLPGVEDEERAIIRIVQDPHSVQSLRRPSARTVLDMLNGDMLESFNIVHFACHGSADLTDPSNSFLALQGSSDSAPDKLTVQAISDANVEKARLAYLSACSTAETRVSDLADDALHLASSFLVAGFGHVVASMWPSNDRICANIASSFYRNLLMKGGTEQGNRAVAAALHSAVLEVRSQNLERPHLWAQHIHSGA</sequence>
<dbReference type="GeneID" id="55999470"/>
<evidence type="ECO:0000313" key="2">
    <source>
        <dbReference type="EMBL" id="QKX64818.1"/>
    </source>
</evidence>
<dbReference type="Proteomes" id="UP000509510">
    <property type="component" value="Chromosome VI"/>
</dbReference>
<dbReference type="Gene3D" id="1.25.40.10">
    <property type="entry name" value="Tetratricopeptide repeat domain"/>
    <property type="match status" value="3"/>
</dbReference>
<proteinExistence type="predicted"/>
<feature type="domain" description="CHAT" evidence="1">
    <location>
        <begin position="777"/>
        <end position="1068"/>
    </location>
</feature>
<accession>A0A7H8RFJ2</accession>
<dbReference type="EMBL" id="CP055903">
    <property type="protein sequence ID" value="QKX64818.1"/>
    <property type="molecule type" value="Genomic_DNA"/>
</dbReference>
<name>A0A7H8RFJ2_TALRU</name>
<dbReference type="Pfam" id="PF13374">
    <property type="entry name" value="TPR_10"/>
    <property type="match status" value="3"/>
</dbReference>
<dbReference type="SUPFAM" id="SSF81901">
    <property type="entry name" value="HCP-like"/>
    <property type="match status" value="3"/>
</dbReference>
<organism evidence="2 3">
    <name type="scientific">Talaromyces rugulosus</name>
    <name type="common">Penicillium rugulosum</name>
    <dbReference type="NCBI Taxonomy" id="121627"/>
    <lineage>
        <taxon>Eukaryota</taxon>
        <taxon>Fungi</taxon>
        <taxon>Dikarya</taxon>
        <taxon>Ascomycota</taxon>
        <taxon>Pezizomycotina</taxon>
        <taxon>Eurotiomycetes</taxon>
        <taxon>Eurotiomycetidae</taxon>
        <taxon>Eurotiales</taxon>
        <taxon>Trichocomaceae</taxon>
        <taxon>Talaromyces</taxon>
        <taxon>Talaromyces sect. Islandici</taxon>
    </lineage>
</organism>
<dbReference type="OrthoDB" id="9991317at2759"/>
<dbReference type="PANTHER" id="PTHR19959">
    <property type="entry name" value="KINESIN LIGHT CHAIN"/>
    <property type="match status" value="1"/>
</dbReference>